<reference evidence="1" key="1">
    <citation type="submission" date="2016-07" db="EMBL/GenBank/DDBJ databases">
        <title>Comparative genomics of the Campylobacter concisus group.</title>
        <authorList>
            <person name="Miller W.G."/>
            <person name="Yee E."/>
            <person name="Chapman M.H."/>
            <person name="Huynh S."/>
            <person name="Bono J.L."/>
            <person name="On S.L.W."/>
            <person name="StLeger J."/>
            <person name="Foster G."/>
            <person name="Parker C.T."/>
        </authorList>
    </citation>
    <scope>NUCLEOTIDE SEQUENCE</scope>
    <source>
        <strain evidence="1">525.92</strain>
    </source>
</reference>
<dbReference type="KEGG" id="ccv:CCV52592_0046"/>
<evidence type="ECO:0000313" key="1">
    <source>
        <dbReference type="EMBL" id="EAU00327.1"/>
    </source>
</evidence>
<protein>
    <submittedName>
        <fullName evidence="1">Uncharacterized protein</fullName>
    </submittedName>
</protein>
<proteinExistence type="predicted"/>
<dbReference type="AlphaFoldDB" id="A7H0V7"/>
<dbReference type="RefSeq" id="WP_011992819.1">
    <property type="nucleotide sequence ID" value="NC_009715.2"/>
</dbReference>
<dbReference type="STRING" id="360105.CCV52592_0046"/>
<accession>A7H0V7</accession>
<evidence type="ECO:0000313" key="2">
    <source>
        <dbReference type="Proteomes" id="UP000006380"/>
    </source>
</evidence>
<sequence>MTNFKPEAKQIVALIGSSAKELRDCFETIEECSDDEELIEVMPDVKNDISNVISTLEKVLSGGYEIEEQE</sequence>
<dbReference type="HOGENOM" id="CLU_2750149_0_0_7"/>
<organism evidence="1 2">
    <name type="scientific">Campylobacter curvus (strain 525.92)</name>
    <dbReference type="NCBI Taxonomy" id="360105"/>
    <lineage>
        <taxon>Bacteria</taxon>
        <taxon>Pseudomonadati</taxon>
        <taxon>Campylobacterota</taxon>
        <taxon>Epsilonproteobacteria</taxon>
        <taxon>Campylobacterales</taxon>
        <taxon>Campylobacteraceae</taxon>
        <taxon>Campylobacter</taxon>
    </lineage>
</organism>
<keyword evidence="2" id="KW-1185">Reference proteome</keyword>
<gene>
    <name evidence="1" type="ORF">CCV52592_0046</name>
</gene>
<dbReference type="Proteomes" id="UP000006380">
    <property type="component" value="Chromosome"/>
</dbReference>
<name>A7H0V7_CAMC5</name>
<dbReference type="EMBL" id="CP000767">
    <property type="protein sequence ID" value="EAU00327.1"/>
    <property type="molecule type" value="Genomic_DNA"/>
</dbReference>